<keyword evidence="2" id="KW-0812">Transmembrane</keyword>
<dbReference type="AlphaFoldDB" id="A0AAD5Y727"/>
<feature type="compositionally biased region" description="Basic and acidic residues" evidence="1">
    <location>
        <begin position="27"/>
        <end position="39"/>
    </location>
</feature>
<protein>
    <submittedName>
        <fullName evidence="3">Uncharacterized protein</fullName>
    </submittedName>
</protein>
<evidence type="ECO:0000313" key="3">
    <source>
        <dbReference type="EMBL" id="KAJ3255269.1"/>
    </source>
</evidence>
<proteinExistence type="predicted"/>
<feature type="compositionally biased region" description="Low complexity" evidence="1">
    <location>
        <begin position="41"/>
        <end position="56"/>
    </location>
</feature>
<keyword evidence="4" id="KW-1185">Reference proteome</keyword>
<sequence length="157" mass="17613">MSKFTDKIKHGVSNVKRNMTFRKKKEPHTEKEPREKVSLDSESTLTAEEASTEIPTTAVPVAVVPTATPVETNATTETTAETTNVENIETAQVEPKERTAIEIPVVAVQSTEENKDNTTEKKSVAKRKWWVPLTIFGWVGALGIIVYARQTKFFKFY</sequence>
<keyword evidence="2" id="KW-0472">Membrane</keyword>
<comment type="caution">
    <text evidence="3">The sequence shown here is derived from an EMBL/GenBank/DDBJ whole genome shotgun (WGS) entry which is preliminary data.</text>
</comment>
<evidence type="ECO:0000313" key="4">
    <source>
        <dbReference type="Proteomes" id="UP001210925"/>
    </source>
</evidence>
<evidence type="ECO:0000256" key="2">
    <source>
        <dbReference type="SAM" id="Phobius"/>
    </source>
</evidence>
<feature type="region of interest" description="Disordered" evidence="1">
    <location>
        <begin position="1"/>
        <end position="56"/>
    </location>
</feature>
<dbReference type="Proteomes" id="UP001210925">
    <property type="component" value="Unassembled WGS sequence"/>
</dbReference>
<evidence type="ECO:0000256" key="1">
    <source>
        <dbReference type="SAM" id="MobiDB-lite"/>
    </source>
</evidence>
<accession>A0AAD5Y727</accession>
<organism evidence="3 4">
    <name type="scientific">Boothiomyces macroporosus</name>
    <dbReference type="NCBI Taxonomy" id="261099"/>
    <lineage>
        <taxon>Eukaryota</taxon>
        <taxon>Fungi</taxon>
        <taxon>Fungi incertae sedis</taxon>
        <taxon>Chytridiomycota</taxon>
        <taxon>Chytridiomycota incertae sedis</taxon>
        <taxon>Chytridiomycetes</taxon>
        <taxon>Rhizophydiales</taxon>
        <taxon>Terramycetaceae</taxon>
        <taxon>Boothiomyces</taxon>
    </lineage>
</organism>
<name>A0AAD5Y727_9FUNG</name>
<reference evidence="3" key="1">
    <citation type="submission" date="2020-05" db="EMBL/GenBank/DDBJ databases">
        <title>Phylogenomic resolution of chytrid fungi.</title>
        <authorList>
            <person name="Stajich J.E."/>
            <person name="Amses K."/>
            <person name="Simmons R."/>
            <person name="Seto K."/>
            <person name="Myers J."/>
            <person name="Bonds A."/>
            <person name="Quandt C.A."/>
            <person name="Barry K."/>
            <person name="Liu P."/>
            <person name="Grigoriev I."/>
            <person name="Longcore J.E."/>
            <person name="James T.Y."/>
        </authorList>
    </citation>
    <scope>NUCLEOTIDE SEQUENCE</scope>
    <source>
        <strain evidence="3">PLAUS21</strain>
    </source>
</reference>
<dbReference type="EMBL" id="JADGKB010000069">
    <property type="protein sequence ID" value="KAJ3255269.1"/>
    <property type="molecule type" value="Genomic_DNA"/>
</dbReference>
<gene>
    <name evidence="3" type="ORF">HK103_006405</name>
</gene>
<feature type="transmembrane region" description="Helical" evidence="2">
    <location>
        <begin position="129"/>
        <end position="148"/>
    </location>
</feature>
<keyword evidence="2" id="KW-1133">Transmembrane helix</keyword>